<feature type="domain" description="Glycosyl transferase CAP10" evidence="2">
    <location>
        <begin position="313"/>
        <end position="600"/>
    </location>
</feature>
<reference evidence="4" key="1">
    <citation type="journal article" date="2014" name="Genome Announc.">
        <title>Genome sequence and annotation of Acremonium chrysogenum, producer of the beta-lactam antibiotic cephalosporin C.</title>
        <authorList>
            <person name="Terfehr D."/>
            <person name="Dahlmann T.A."/>
            <person name="Specht T."/>
            <person name="Zadra I."/>
            <person name="Kuernsteiner H."/>
            <person name="Kueck U."/>
        </authorList>
    </citation>
    <scope>NUCLEOTIDE SEQUENCE [LARGE SCALE GENOMIC DNA]</scope>
    <source>
        <strain evidence="4">ATCC 11550 / CBS 779.69 / DSM 880 / IAM 14645 / JCM 23072 / IMI 49137</strain>
    </source>
</reference>
<evidence type="ECO:0000313" key="3">
    <source>
        <dbReference type="EMBL" id="KFH49074.1"/>
    </source>
</evidence>
<dbReference type="InterPro" id="IPR006598">
    <property type="entry name" value="CAP10"/>
</dbReference>
<organism evidence="3 4">
    <name type="scientific">Hapsidospora chrysogenum (strain ATCC 11550 / CBS 779.69 / DSM 880 / IAM 14645 / JCM 23072 / IMI 49137)</name>
    <name type="common">Acremonium chrysogenum</name>
    <dbReference type="NCBI Taxonomy" id="857340"/>
    <lineage>
        <taxon>Eukaryota</taxon>
        <taxon>Fungi</taxon>
        <taxon>Dikarya</taxon>
        <taxon>Ascomycota</taxon>
        <taxon>Pezizomycotina</taxon>
        <taxon>Sordariomycetes</taxon>
        <taxon>Hypocreomycetidae</taxon>
        <taxon>Hypocreales</taxon>
        <taxon>Bionectriaceae</taxon>
        <taxon>Hapsidospora</taxon>
    </lineage>
</organism>
<dbReference type="Pfam" id="PF05686">
    <property type="entry name" value="Glyco_transf_90"/>
    <property type="match status" value="1"/>
</dbReference>
<evidence type="ECO:0000313" key="4">
    <source>
        <dbReference type="Proteomes" id="UP000029964"/>
    </source>
</evidence>
<keyword evidence="3" id="KW-0808">Transferase</keyword>
<dbReference type="Proteomes" id="UP000029964">
    <property type="component" value="Unassembled WGS sequence"/>
</dbReference>
<dbReference type="AlphaFoldDB" id="A0A086TI92"/>
<dbReference type="EMBL" id="JPKY01000001">
    <property type="protein sequence ID" value="KFH49074.1"/>
    <property type="molecule type" value="Genomic_DNA"/>
</dbReference>
<dbReference type="InterPro" id="IPR051091">
    <property type="entry name" value="O-Glucosyltr/Glycosyltrsf_90"/>
</dbReference>
<proteinExistence type="predicted"/>
<comment type="caution">
    <text evidence="3">The sequence shown here is derived from an EMBL/GenBank/DDBJ whole genome shotgun (WGS) entry which is preliminary data.</text>
</comment>
<sequence>MRSRLLHSLAIVTFIFLFIYITSRQTAKKIAHPPLDRHRPAGAHPSPPTWEENTPEPPSKGSSTPKKAQGGAAHPIEDLIENEQRDFDAVRRRQSKTLQQAVKEYRRRYNMPPPPRFDKWFEFASKRHVQLIDEFDTVHDIITPFWGLKPETIRGRAKEALGGDNYLLGVAIRNNEITHMDGPAQEWQQNATRGMLESFIQYLPDMDLAFNVHDEPRVLVQHDDMSRLVSRARDTNMPAAKAVKSPTNDFSPVTEDLGDGTRFEETKTTRFNTFPRQQTWTNSRMSCPPDSPSRSLEEDEQVDYLSEYGYSELGFIYNTTAMSDICITPSASRTHGFFHSPNAYSVVYDLFPIFSQSKVSSYGDLIYPSPWYWYDKVPYNEELDKPWGEKEDRLYWRGSTTGGFSRRGGWRRQHRQRFVQQINGPGLAKVMTEGDDNKGWTVEEVPRGKHADLIDVKFSHVGQCDPGDCEAQNNFFNPVEPSDQQAAWGYRYLLDMDGNAFSGRFHAFLRSRSLVFKMALFREWHAEWIRPWLHYVPLSLQGGDWLEATRFLAGDRAGGGHAERMAEEGRAWANKVVRKEDMEAWFFRLLLEYARVIDDNREIIGFDPGSAKKKLAA</sequence>
<dbReference type="PANTHER" id="PTHR12203">
    <property type="entry name" value="KDEL LYS-ASP-GLU-LEU CONTAINING - RELATED"/>
    <property type="match status" value="1"/>
</dbReference>
<dbReference type="HOGENOM" id="CLU_005027_4_1_1"/>
<evidence type="ECO:0000256" key="1">
    <source>
        <dbReference type="SAM" id="MobiDB-lite"/>
    </source>
</evidence>
<feature type="region of interest" description="Disordered" evidence="1">
    <location>
        <begin position="238"/>
        <end position="260"/>
    </location>
</feature>
<evidence type="ECO:0000259" key="2">
    <source>
        <dbReference type="SMART" id="SM00672"/>
    </source>
</evidence>
<dbReference type="GO" id="GO:0016740">
    <property type="term" value="F:transferase activity"/>
    <property type="evidence" value="ECO:0007669"/>
    <property type="project" value="UniProtKB-KW"/>
</dbReference>
<accession>A0A086TI92</accession>
<dbReference type="OrthoDB" id="541052at2759"/>
<name>A0A086TI92_HAPC1</name>
<dbReference type="PANTHER" id="PTHR12203:SF104">
    <property type="entry name" value="PROTEIN CAP1, PUTATIVE (AFU_ORTHOLOGUE AFUA_1G05595)-RELATED"/>
    <property type="match status" value="1"/>
</dbReference>
<dbReference type="SMART" id="SM00672">
    <property type="entry name" value="CAP10"/>
    <property type="match status" value="1"/>
</dbReference>
<feature type="region of interest" description="Disordered" evidence="1">
    <location>
        <begin position="31"/>
        <end position="79"/>
    </location>
</feature>
<keyword evidence="4" id="KW-1185">Reference proteome</keyword>
<protein>
    <submittedName>
        <fullName evidence="3">Beta-1,2-xylosyltransferase-like protein</fullName>
    </submittedName>
</protein>
<gene>
    <name evidence="3" type="ORF">ACRE_002200</name>
</gene>